<proteinExistence type="predicted"/>
<evidence type="ECO:0000313" key="2">
    <source>
        <dbReference type="Proteomes" id="UP000190395"/>
    </source>
</evidence>
<organism evidence="1 2">
    <name type="scientific">Treponema berlinense</name>
    <dbReference type="NCBI Taxonomy" id="225004"/>
    <lineage>
        <taxon>Bacteria</taxon>
        <taxon>Pseudomonadati</taxon>
        <taxon>Spirochaetota</taxon>
        <taxon>Spirochaetia</taxon>
        <taxon>Spirochaetales</taxon>
        <taxon>Treponemataceae</taxon>
        <taxon>Treponema</taxon>
    </lineage>
</organism>
<protein>
    <submittedName>
        <fullName evidence="1">Uncharacterized protein</fullName>
    </submittedName>
</protein>
<reference evidence="1 2" key="1">
    <citation type="submission" date="2017-02" db="EMBL/GenBank/DDBJ databases">
        <authorList>
            <person name="Peterson S.W."/>
        </authorList>
    </citation>
    <scope>NUCLEOTIDE SEQUENCE [LARGE SCALE GENOMIC DNA]</scope>
    <source>
        <strain evidence="1 2">ATCC BAA-909</strain>
    </source>
</reference>
<keyword evidence="2" id="KW-1185">Reference proteome</keyword>
<accession>A0A1T4QH57</accession>
<sequence>MSKNHYTEYKNYSSLDLISKVNRWCSGLYLSSKKFAEMRETLRIRIKFLNNYNRNKSVFQNSIHNEVFSVLIDDYKLYCKHECNDFTVELSPENQHMNKYFKNLQKQLLSALNQLDRCWGFYGVWGYGMNYGECHIEQESDVIRIHRKLNTAIECLKKVAEETGNEECIKTLAELEK</sequence>
<dbReference type="AlphaFoldDB" id="A0A1T4QH57"/>
<dbReference type="Proteomes" id="UP000190395">
    <property type="component" value="Unassembled WGS sequence"/>
</dbReference>
<dbReference type="EMBL" id="FUXC01000014">
    <property type="protein sequence ID" value="SKA03065.1"/>
    <property type="molecule type" value="Genomic_DNA"/>
</dbReference>
<evidence type="ECO:0000313" key="1">
    <source>
        <dbReference type="EMBL" id="SKA03065.1"/>
    </source>
</evidence>
<name>A0A1T4QH57_9SPIR</name>
<gene>
    <name evidence="1" type="ORF">SAMN02745152_01979</name>
</gene>